<sequence length="243" mass="25744">MSTTTYRYDATGDVRAELKLNYADVAITTNTTNQITIDLEGEEAAGTSVKYRFGRLEIKSPDRKALDILHRTRPRLTVRLSLPTTTALECASVASTIELEEVSREAHFDAVSSTVKASSVTAPVSIQGFKVRAELDSVSSPVEVNGAAAKVSIGEFSGALDAKGASITVDIARVHRGDVQVEGLKAACTVGVLPGVHVHTDFDGLASSFNSSLTPRGVPQEGAPVFRVKVGGTRTSLELNEVD</sequence>
<keyword evidence="2" id="KW-1185">Reference proteome</keyword>
<dbReference type="EMBL" id="CP023482">
    <property type="protein sequence ID" value="ATH95789.1"/>
    <property type="molecule type" value="Genomic_DNA"/>
</dbReference>
<dbReference type="RefSeq" id="WP_096882370.1">
    <property type="nucleotide sequence ID" value="NZ_CP023482.1"/>
</dbReference>
<proteinExistence type="predicted"/>
<protein>
    <recommendedName>
        <fullName evidence="3">Adhesin domain-containing protein</fullName>
    </recommendedName>
</protein>
<name>A0ABM6PKI5_9MICO</name>
<organism evidence="1 2">
    <name type="scientific">Dermabacter jinjuensis</name>
    <dbReference type="NCBI Taxonomy" id="1667168"/>
    <lineage>
        <taxon>Bacteria</taxon>
        <taxon>Bacillati</taxon>
        <taxon>Actinomycetota</taxon>
        <taxon>Actinomycetes</taxon>
        <taxon>Micrococcales</taxon>
        <taxon>Dermabacteraceae</taxon>
        <taxon>Dermabacter</taxon>
    </lineage>
</organism>
<evidence type="ECO:0008006" key="3">
    <source>
        <dbReference type="Google" id="ProtNLM"/>
    </source>
</evidence>
<evidence type="ECO:0000313" key="1">
    <source>
        <dbReference type="EMBL" id="ATH95789.1"/>
    </source>
</evidence>
<dbReference type="Proteomes" id="UP000815698">
    <property type="component" value="Chromosome"/>
</dbReference>
<accession>A0ABM6PKI5</accession>
<evidence type="ECO:0000313" key="2">
    <source>
        <dbReference type="Proteomes" id="UP000815698"/>
    </source>
</evidence>
<gene>
    <name evidence="1" type="ORF">COP05_00785</name>
</gene>
<reference evidence="1 2" key="1">
    <citation type="journal article" date="2016" name="Int. J. Syst. Evol. Microbiol.">
        <title>Dermabacter jinjuensis sp. nov., a novel species of the genus Dermabacter isolated from a clinical specimen.</title>
        <authorList>
            <person name="Park Y.K."/>
            <person name="Lee K.M."/>
            <person name="Lee W.K."/>
            <person name="Cho M.J."/>
            <person name="Lee H.S."/>
            <person name="Cho Y.G."/>
            <person name="Lee Y.C."/>
            <person name="Lee W.K."/>
            <person name="Seong W.K."/>
            <person name="Hwang K.J."/>
        </authorList>
    </citation>
    <scope>NUCLEOTIDE SEQUENCE [LARGE SCALE GENOMIC DNA]</scope>
    <source>
        <strain evidence="1 2">32T</strain>
    </source>
</reference>